<evidence type="ECO:0000256" key="1">
    <source>
        <dbReference type="SAM" id="MobiDB-lite"/>
    </source>
</evidence>
<feature type="region of interest" description="Disordered" evidence="1">
    <location>
        <begin position="1"/>
        <end position="55"/>
    </location>
</feature>
<reference evidence="3" key="1">
    <citation type="submission" date="2008-12" db="EMBL/GenBank/DDBJ databases">
        <title>Annotation of Streptomyces ghanaensis ATCC 14672.</title>
        <authorList>
            <consortium name="The Broad Institute Genome Sequencing Platform"/>
            <consortium name="Broad Institute Microbial Sequencing Center"/>
            <person name="Fischbach M."/>
            <person name="Ward D."/>
            <person name="Young S."/>
            <person name="Kodira C.D."/>
            <person name="Zeng Q."/>
            <person name="Koehrsen M."/>
            <person name="Godfrey P."/>
            <person name="Alvarado L."/>
            <person name="Berlin A.M."/>
            <person name="Borenstein D."/>
            <person name="Chen Z."/>
            <person name="Engels R."/>
            <person name="Freedman E."/>
            <person name="Gellesch M."/>
            <person name="Goldberg J."/>
            <person name="Griggs A."/>
            <person name="Gujja S."/>
            <person name="Heiman D.I."/>
            <person name="Hepburn T.A."/>
            <person name="Howarth C."/>
            <person name="Jen D."/>
            <person name="Larson L."/>
            <person name="Lewis B."/>
            <person name="Mehta T."/>
            <person name="Park D."/>
            <person name="Pearson M."/>
            <person name="Roberts A."/>
            <person name="Saif S."/>
            <person name="Shea T.D."/>
            <person name="Shenoy N."/>
            <person name="Sisk P."/>
            <person name="Stolte C."/>
            <person name="Sykes S.N."/>
            <person name="Walk T."/>
            <person name="White J."/>
            <person name="Yandava C."/>
            <person name="Straight P."/>
            <person name="Clardy J."/>
            <person name="Hung D."/>
            <person name="Kolter R."/>
            <person name="Mekalanos J."/>
            <person name="Walker S."/>
            <person name="Walsh C.T."/>
            <person name="Wieland B.L.C."/>
            <person name="Ilzarbe M."/>
            <person name="Galagan J."/>
            <person name="Nusbaum C."/>
            <person name="Birren B."/>
        </authorList>
    </citation>
    <scope>NUCLEOTIDE SEQUENCE [LARGE SCALE GENOMIC DNA]</scope>
    <source>
        <strain evidence="3">ATCC 14672 / DSM 40746 / JCM 4963 / KCTC 9882 / NRRL B-12104 / FH 1290</strain>
    </source>
</reference>
<feature type="compositionally biased region" description="Basic and acidic residues" evidence="1">
    <location>
        <begin position="44"/>
        <end position="55"/>
    </location>
</feature>
<protein>
    <submittedName>
        <fullName evidence="2">Predicted protein</fullName>
    </submittedName>
</protein>
<sequence length="55" mass="6199">MRPTGGPACRTPRRGHRGTMRKRSADGRARTEEPGGPVGHHRTERWADRGRRPRG</sequence>
<feature type="compositionally biased region" description="Basic residues" evidence="1">
    <location>
        <begin position="11"/>
        <end position="22"/>
    </location>
</feature>
<accession>D5ZZW8</accession>
<dbReference type="AlphaFoldDB" id="D5ZZW8"/>
<gene>
    <name evidence="2" type="ORF">SSFG_00615</name>
</gene>
<feature type="compositionally biased region" description="Basic and acidic residues" evidence="1">
    <location>
        <begin position="23"/>
        <end position="33"/>
    </location>
</feature>
<proteinExistence type="predicted"/>
<name>D5ZZW8_STRV1</name>
<dbReference type="Proteomes" id="UP000003824">
    <property type="component" value="Unassembled WGS sequence"/>
</dbReference>
<dbReference type="EMBL" id="DS999641">
    <property type="protein sequence ID" value="EFE65361.2"/>
    <property type="molecule type" value="Genomic_DNA"/>
</dbReference>
<evidence type="ECO:0000313" key="3">
    <source>
        <dbReference type="Proteomes" id="UP000003824"/>
    </source>
</evidence>
<evidence type="ECO:0000313" key="2">
    <source>
        <dbReference type="EMBL" id="EFE65361.2"/>
    </source>
</evidence>
<organism evidence="2 3">
    <name type="scientific">Streptomyces viridosporus (strain ATCC 14672 / DSM 40746 / JCM 4963 / KCTC 9882 / NRRL B-12104 / FH 1290)</name>
    <name type="common">Streptomyces ghanaensis</name>
    <dbReference type="NCBI Taxonomy" id="566461"/>
    <lineage>
        <taxon>Bacteria</taxon>
        <taxon>Bacillati</taxon>
        <taxon>Actinomycetota</taxon>
        <taxon>Actinomycetes</taxon>
        <taxon>Kitasatosporales</taxon>
        <taxon>Streptomycetaceae</taxon>
        <taxon>Streptomyces</taxon>
    </lineage>
</organism>